<accession>A0ABR3R0V0</accession>
<feature type="compositionally biased region" description="Basic residues" evidence="1">
    <location>
        <begin position="50"/>
        <end position="81"/>
    </location>
</feature>
<evidence type="ECO:0000313" key="3">
    <source>
        <dbReference type="Proteomes" id="UP001521785"/>
    </source>
</evidence>
<feature type="region of interest" description="Disordered" evidence="1">
    <location>
        <begin position="39"/>
        <end position="124"/>
    </location>
</feature>
<reference evidence="2 3" key="1">
    <citation type="submission" date="2024-02" db="EMBL/GenBank/DDBJ databases">
        <title>De novo assembly and annotation of 12 fungi associated with fruit tree decline syndrome in Ontario, Canada.</title>
        <authorList>
            <person name="Sulman M."/>
            <person name="Ellouze W."/>
            <person name="Ilyukhin E."/>
        </authorList>
    </citation>
    <scope>NUCLEOTIDE SEQUENCE [LARGE SCALE GENOMIC DNA]</scope>
    <source>
        <strain evidence="2 3">M42-189</strain>
    </source>
</reference>
<proteinExistence type="predicted"/>
<sequence length="324" mass="35591">MLKHLNSVIKECVTGQELGGGIAITDGMVVEVSIDTSLSEASKSTTLGARRVRKAKSRTKIKTKATTRPKHKKVKSKTKSRAKPEKTKTKPRPKKTKAKPKKTKSKACPIKNKKTPGKKSSKNGLRSLIQTLLPRAGSQQSSSDECGPFDEDMHIPAGWGETYFGFTEEIYSTMTKKKLLNLAKIAWDQAHKKKPTRLLLVAALYVPNHGVYFGTIPHKGGEDRFKRDCASFTALWDIGLRERGLERSSASQQLYHAEDAAMLYAFKKGAFGDGPQFPPGSMLVTFGEEKARGTPPKHVAACHQGNSNILPTCSQVLGWMGINK</sequence>
<feature type="compositionally biased region" description="Basic residues" evidence="1">
    <location>
        <begin position="89"/>
        <end position="121"/>
    </location>
</feature>
<evidence type="ECO:0000313" key="2">
    <source>
        <dbReference type="EMBL" id="KAL1598036.1"/>
    </source>
</evidence>
<keyword evidence="3" id="KW-1185">Reference proteome</keyword>
<dbReference type="Proteomes" id="UP001521785">
    <property type="component" value="Unassembled WGS sequence"/>
</dbReference>
<organism evidence="2 3">
    <name type="scientific">Paraconiothyrium brasiliense</name>
    <dbReference type="NCBI Taxonomy" id="300254"/>
    <lineage>
        <taxon>Eukaryota</taxon>
        <taxon>Fungi</taxon>
        <taxon>Dikarya</taxon>
        <taxon>Ascomycota</taxon>
        <taxon>Pezizomycotina</taxon>
        <taxon>Dothideomycetes</taxon>
        <taxon>Pleosporomycetidae</taxon>
        <taxon>Pleosporales</taxon>
        <taxon>Massarineae</taxon>
        <taxon>Didymosphaeriaceae</taxon>
        <taxon>Paraconiothyrium</taxon>
    </lineage>
</organism>
<dbReference type="EMBL" id="JAKJXO020000012">
    <property type="protein sequence ID" value="KAL1598036.1"/>
    <property type="molecule type" value="Genomic_DNA"/>
</dbReference>
<name>A0ABR3R0V0_9PLEO</name>
<evidence type="ECO:0000256" key="1">
    <source>
        <dbReference type="SAM" id="MobiDB-lite"/>
    </source>
</evidence>
<protein>
    <submittedName>
        <fullName evidence="2">Uncharacterized protein</fullName>
    </submittedName>
</protein>
<comment type="caution">
    <text evidence="2">The sequence shown here is derived from an EMBL/GenBank/DDBJ whole genome shotgun (WGS) entry which is preliminary data.</text>
</comment>
<gene>
    <name evidence="2" type="ORF">SLS60_008524</name>
</gene>